<evidence type="ECO:0000256" key="3">
    <source>
        <dbReference type="ARBA" id="ARBA00022603"/>
    </source>
</evidence>
<dbReference type="SUPFAM" id="SSF53790">
    <property type="entry name" value="Tetrapyrrole methylase"/>
    <property type="match status" value="1"/>
</dbReference>
<name>A0ABQ4CUE6_9ACTN</name>
<dbReference type="NCBIfam" id="TIGR02469">
    <property type="entry name" value="CbiT"/>
    <property type="match status" value="1"/>
</dbReference>
<dbReference type="InterPro" id="IPR029063">
    <property type="entry name" value="SAM-dependent_MTases_sf"/>
</dbReference>
<evidence type="ECO:0000256" key="1">
    <source>
        <dbReference type="ARBA" id="ARBA00004953"/>
    </source>
</evidence>
<dbReference type="InterPro" id="IPR014776">
    <property type="entry name" value="4pyrrole_Mease_sub2"/>
</dbReference>
<dbReference type="NCBIfam" id="TIGR02467">
    <property type="entry name" value="CbiE"/>
    <property type="match status" value="1"/>
</dbReference>
<dbReference type="Proteomes" id="UP000604117">
    <property type="component" value="Unassembled WGS sequence"/>
</dbReference>
<dbReference type="InterPro" id="IPR050714">
    <property type="entry name" value="Cobalamin_biosynth_MTase"/>
</dbReference>
<evidence type="ECO:0000256" key="5">
    <source>
        <dbReference type="ARBA" id="ARBA00022691"/>
    </source>
</evidence>
<keyword evidence="4" id="KW-0808">Transferase</keyword>
<evidence type="ECO:0000313" key="9">
    <source>
        <dbReference type="Proteomes" id="UP000604117"/>
    </source>
</evidence>
<evidence type="ECO:0000259" key="6">
    <source>
        <dbReference type="Pfam" id="PF00590"/>
    </source>
</evidence>
<dbReference type="PIRSF" id="PIRSF036428">
    <property type="entry name" value="CobL"/>
    <property type="match status" value="1"/>
</dbReference>
<reference evidence="8 9" key="1">
    <citation type="submission" date="2021-01" db="EMBL/GenBank/DDBJ databases">
        <title>Whole genome shotgun sequence of Asanoa siamensis NBRC 107932.</title>
        <authorList>
            <person name="Komaki H."/>
            <person name="Tamura T."/>
        </authorList>
    </citation>
    <scope>NUCLEOTIDE SEQUENCE [LARGE SCALE GENOMIC DNA]</scope>
    <source>
        <strain evidence="8 9">NBRC 107932</strain>
    </source>
</reference>
<dbReference type="Gene3D" id="3.30.950.10">
    <property type="entry name" value="Methyltransferase, Cobalt-precorrin-4 Transmethylase, Domain 2"/>
    <property type="match status" value="1"/>
</dbReference>
<dbReference type="InterPro" id="IPR014008">
    <property type="entry name" value="Cbl_synth_MTase_CbiT"/>
</dbReference>
<dbReference type="InterPro" id="IPR006365">
    <property type="entry name" value="Cbl_synth_CobL"/>
</dbReference>
<sequence>MPRVIVYGHDGGPLPAAVGEATLLVGGERHLAGVSSDAERVIMGPVAAAVDRVAVHDGPVAVLASGDPGFFGIVRALRRAGVDPVVRPAVSSVAQAFARLGLPWDDAVVVSAHGRDGGLRRAVNVCRAYPKVAVLTGPGAEPPVLAAELRGWPRRVVVASHLGLADERLTGPDGDWADPNVVLVLAEGDPGDGPAGWLAGGIRPPAGWALPEDAFAHRDSMITKAEVRAVTLPHLAPAPGTLVWDVGTGSGSVAVECGRFGAAVVAVDRDPAAADLVRANAGRHGVAVRMVTGAAPRALSDLPDPDAVFVGGGGPEVLRAVLDRAPARVVAAYAALEPVGPAATALAAAGYTTGGAQIQANRLADLAGRHRLAATNPVTLVWGSR</sequence>
<dbReference type="Gene3D" id="3.40.50.150">
    <property type="entry name" value="Vaccinia Virus protein VP39"/>
    <property type="match status" value="1"/>
</dbReference>
<dbReference type="EMBL" id="BONE01000036">
    <property type="protein sequence ID" value="GIF74898.1"/>
    <property type="molecule type" value="Genomic_DNA"/>
</dbReference>
<evidence type="ECO:0000256" key="4">
    <source>
        <dbReference type="ARBA" id="ARBA00022679"/>
    </source>
</evidence>
<dbReference type="InterPro" id="IPR035996">
    <property type="entry name" value="4pyrrol_Methylase_sf"/>
</dbReference>
<dbReference type="InterPro" id="IPR013216">
    <property type="entry name" value="Methyltransf_11"/>
</dbReference>
<dbReference type="PANTHER" id="PTHR43182:SF1">
    <property type="entry name" value="COBALT-PRECORRIN-7 C(5)-METHYLTRANSFERASE"/>
    <property type="match status" value="1"/>
</dbReference>
<dbReference type="InterPro" id="IPR000878">
    <property type="entry name" value="4pyrrol_Mease"/>
</dbReference>
<keyword evidence="5" id="KW-0949">S-adenosyl-L-methionine</keyword>
<comment type="caution">
    <text evidence="8">The sequence shown here is derived from an EMBL/GenBank/DDBJ whole genome shotgun (WGS) entry which is preliminary data.</text>
</comment>
<gene>
    <name evidence="8" type="ORF">Asi02nite_44160</name>
</gene>
<dbReference type="PANTHER" id="PTHR43182">
    <property type="entry name" value="COBALT-PRECORRIN-6B C(15)-METHYLTRANSFERASE (DECARBOXYLATING)"/>
    <property type="match status" value="1"/>
</dbReference>
<keyword evidence="2" id="KW-0169">Cobalamin biosynthesis</keyword>
<dbReference type="SUPFAM" id="SSF53335">
    <property type="entry name" value="S-adenosyl-L-methionine-dependent methyltransferases"/>
    <property type="match status" value="1"/>
</dbReference>
<dbReference type="Pfam" id="PF00590">
    <property type="entry name" value="TP_methylase"/>
    <property type="match status" value="1"/>
</dbReference>
<evidence type="ECO:0000313" key="8">
    <source>
        <dbReference type="EMBL" id="GIF74898.1"/>
    </source>
</evidence>
<dbReference type="Pfam" id="PF08241">
    <property type="entry name" value="Methyltransf_11"/>
    <property type="match status" value="1"/>
</dbReference>
<keyword evidence="9" id="KW-1185">Reference proteome</keyword>
<dbReference type="RefSeq" id="WP_239126917.1">
    <property type="nucleotide sequence ID" value="NZ_BONE01000036.1"/>
</dbReference>
<evidence type="ECO:0000256" key="2">
    <source>
        <dbReference type="ARBA" id="ARBA00022573"/>
    </source>
</evidence>
<evidence type="ECO:0000259" key="7">
    <source>
        <dbReference type="Pfam" id="PF08241"/>
    </source>
</evidence>
<comment type="pathway">
    <text evidence="1">Cofactor biosynthesis; adenosylcobalamin biosynthesis.</text>
</comment>
<feature type="domain" description="Tetrapyrrole methylase" evidence="6">
    <location>
        <begin position="47"/>
        <end position="170"/>
    </location>
</feature>
<organism evidence="8 9">
    <name type="scientific">Asanoa siamensis</name>
    <dbReference type="NCBI Taxonomy" id="926357"/>
    <lineage>
        <taxon>Bacteria</taxon>
        <taxon>Bacillati</taxon>
        <taxon>Actinomycetota</taxon>
        <taxon>Actinomycetes</taxon>
        <taxon>Micromonosporales</taxon>
        <taxon>Micromonosporaceae</taxon>
        <taxon>Asanoa</taxon>
    </lineage>
</organism>
<dbReference type="InterPro" id="IPR012818">
    <property type="entry name" value="CbiE"/>
</dbReference>
<protein>
    <submittedName>
        <fullName evidence="8">Precorrin-6y C5,15-methyltransferase subunit CbiE</fullName>
    </submittedName>
</protein>
<proteinExistence type="predicted"/>
<accession>A0ABQ4CUE6</accession>
<dbReference type="CDD" id="cd11644">
    <property type="entry name" value="Precorrin-6Y-MT"/>
    <property type="match status" value="1"/>
</dbReference>
<feature type="domain" description="Methyltransferase type 11" evidence="7">
    <location>
        <begin position="245"/>
        <end position="297"/>
    </location>
</feature>
<keyword evidence="3" id="KW-0489">Methyltransferase</keyword>